<dbReference type="SUPFAM" id="SSF52507">
    <property type="entry name" value="Homo-oligomeric flavin-containing Cys decarboxylases, HFCD"/>
    <property type="match status" value="1"/>
</dbReference>
<dbReference type="GO" id="GO:0004633">
    <property type="term" value="F:phosphopantothenoylcysteine decarboxylase activity"/>
    <property type="evidence" value="ECO:0007669"/>
    <property type="project" value="UniProtKB-UniRule"/>
</dbReference>
<feature type="region of interest" description="Phosphopantothenoylcysteine decarboxylase" evidence="3">
    <location>
        <begin position="1"/>
        <end position="195"/>
    </location>
</feature>
<comment type="function">
    <text evidence="4">Catalyzes two steps in the biosynthesis of coenzyme A. In the first step cysteine is conjugated to 4'-phosphopantothenate to form 4-phosphopantothenoylcysteine, in the latter compound is decarboxylated to form 4'-phosphopantotheine.</text>
</comment>
<dbReference type="EC" id="4.1.1.36" evidence="3"/>
<feature type="binding site" evidence="3">
    <location>
        <position position="294"/>
    </location>
    <ligand>
        <name>CTP</name>
        <dbReference type="ChEBI" id="CHEBI:37563"/>
    </ligand>
</feature>
<dbReference type="InterPro" id="IPR003382">
    <property type="entry name" value="Flavoprotein"/>
</dbReference>
<proteinExistence type="inferred from homology"/>
<reference evidence="7" key="1">
    <citation type="submission" date="2023-01" db="EMBL/GenBank/DDBJ databases">
        <title>The diversity of Class Acidimicrobiia in South China Sea sediment environments and the proposal of Iamia marina sp. nov., a novel species of the genus Iamia.</title>
        <authorList>
            <person name="He Y."/>
            <person name="Tian X."/>
        </authorList>
    </citation>
    <scope>NUCLEOTIDE SEQUENCE</scope>
    <source>
        <strain evidence="7">DSM 19957</strain>
    </source>
</reference>
<dbReference type="GO" id="GO:0010181">
    <property type="term" value="F:FMN binding"/>
    <property type="evidence" value="ECO:0007669"/>
    <property type="project" value="UniProtKB-UniRule"/>
</dbReference>
<keyword evidence="3 4" id="KW-0288">FMN</keyword>
<keyword evidence="1 3" id="KW-0210">Decarboxylase</keyword>
<keyword evidence="3 4" id="KW-0436">Ligase</keyword>
<comment type="caution">
    <text evidence="3">Lacks conserved residue(s) required for the propagation of feature annotation.</text>
</comment>
<comment type="similarity">
    <text evidence="3 4">In the C-terminal section; belongs to the PPC synthetase family.</text>
</comment>
<evidence type="ECO:0000259" key="5">
    <source>
        <dbReference type="Pfam" id="PF02441"/>
    </source>
</evidence>
<feature type="binding site" evidence="3">
    <location>
        <position position="284"/>
    </location>
    <ligand>
        <name>CTP</name>
        <dbReference type="ChEBI" id="CHEBI:37563"/>
    </ligand>
</feature>
<dbReference type="SUPFAM" id="SSF102645">
    <property type="entry name" value="CoaB-like"/>
    <property type="match status" value="1"/>
</dbReference>
<dbReference type="Gene3D" id="3.40.50.10300">
    <property type="entry name" value="CoaB-like"/>
    <property type="match status" value="1"/>
</dbReference>
<keyword evidence="3" id="KW-0460">Magnesium</keyword>
<dbReference type="GO" id="GO:0015941">
    <property type="term" value="P:pantothenate catabolic process"/>
    <property type="evidence" value="ECO:0007669"/>
    <property type="project" value="InterPro"/>
</dbReference>
<dbReference type="Pfam" id="PF04127">
    <property type="entry name" value="DFP"/>
    <property type="match status" value="1"/>
</dbReference>
<evidence type="ECO:0000256" key="1">
    <source>
        <dbReference type="ARBA" id="ARBA00022793"/>
    </source>
</evidence>
<dbReference type="GO" id="GO:0046872">
    <property type="term" value="F:metal ion binding"/>
    <property type="evidence" value="ECO:0007669"/>
    <property type="project" value="UniProtKB-KW"/>
</dbReference>
<comment type="cofactor">
    <cofactor evidence="3">
        <name>Mg(2+)</name>
        <dbReference type="ChEBI" id="CHEBI:18420"/>
    </cofactor>
</comment>
<feature type="region of interest" description="Phosphopantothenate--cysteine ligase" evidence="3">
    <location>
        <begin position="196"/>
        <end position="416"/>
    </location>
</feature>
<dbReference type="Gene3D" id="3.40.50.1950">
    <property type="entry name" value="Flavin prenyltransferase-like"/>
    <property type="match status" value="1"/>
</dbReference>
<comment type="pathway">
    <text evidence="3 4">Cofactor biosynthesis; coenzyme A biosynthesis; CoA from (R)-pantothenate: step 2/5.</text>
</comment>
<dbReference type="NCBIfam" id="TIGR00521">
    <property type="entry name" value="coaBC_dfp"/>
    <property type="match status" value="1"/>
</dbReference>
<dbReference type="KEGG" id="ima:PO878_11640"/>
<dbReference type="InterPro" id="IPR007085">
    <property type="entry name" value="DNA/pantothenate-metab_flavo_C"/>
</dbReference>
<comment type="function">
    <text evidence="3">Catalyzes two sequential steps in the biosynthesis of coenzyme A. In the first step cysteine is conjugated to 4'-phosphopantothenate to form 4-phosphopantothenoylcysteine. In the second step the latter compound is decarboxylated to form 4'-phosphopantotheine.</text>
</comment>
<dbReference type="GO" id="GO:0071513">
    <property type="term" value="C:phosphopantothenoylcysteine decarboxylase complex"/>
    <property type="evidence" value="ECO:0007669"/>
    <property type="project" value="TreeGrafter"/>
</dbReference>
<comment type="catalytic activity">
    <reaction evidence="3 4">
        <text>N-[(R)-4-phosphopantothenoyl]-L-cysteine + H(+) = (R)-4'-phosphopantetheine + CO2</text>
        <dbReference type="Rhea" id="RHEA:16793"/>
        <dbReference type="ChEBI" id="CHEBI:15378"/>
        <dbReference type="ChEBI" id="CHEBI:16526"/>
        <dbReference type="ChEBI" id="CHEBI:59458"/>
        <dbReference type="ChEBI" id="CHEBI:61723"/>
        <dbReference type="EC" id="4.1.1.36"/>
    </reaction>
</comment>
<evidence type="ECO:0000256" key="2">
    <source>
        <dbReference type="ARBA" id="ARBA00023239"/>
    </source>
</evidence>
<dbReference type="EC" id="6.3.2.5" evidence="3"/>
<dbReference type="RefSeq" id="WP_272734675.1">
    <property type="nucleotide sequence ID" value="NZ_CP116942.1"/>
</dbReference>
<dbReference type="GO" id="GO:0015937">
    <property type="term" value="P:coenzyme A biosynthetic process"/>
    <property type="evidence" value="ECO:0007669"/>
    <property type="project" value="UniProtKB-UniRule"/>
</dbReference>
<evidence type="ECO:0000313" key="7">
    <source>
        <dbReference type="EMBL" id="WCO65150.1"/>
    </source>
</evidence>
<evidence type="ECO:0000256" key="4">
    <source>
        <dbReference type="RuleBase" id="RU364078"/>
    </source>
</evidence>
<comment type="cofactor">
    <cofactor evidence="3">
        <name>FMN</name>
        <dbReference type="ChEBI" id="CHEBI:58210"/>
    </cofactor>
    <text evidence="3">Binds 1 FMN per subunit.</text>
</comment>
<feature type="domain" description="DNA/pantothenate metabolism flavoprotein C-terminal" evidence="6">
    <location>
        <begin position="191"/>
        <end position="401"/>
    </location>
</feature>
<gene>
    <name evidence="3 7" type="primary">coaBC</name>
    <name evidence="7" type="ORF">PO878_11640</name>
</gene>
<dbReference type="InterPro" id="IPR036551">
    <property type="entry name" value="Flavin_trans-like"/>
</dbReference>
<dbReference type="InterPro" id="IPR035929">
    <property type="entry name" value="CoaB-like_sf"/>
</dbReference>
<protein>
    <recommendedName>
        <fullName evidence="3">Coenzyme A biosynthesis bifunctional protein CoaBC</fullName>
    </recommendedName>
    <alternativeName>
        <fullName evidence="3">DNA/pantothenate metabolism flavoprotein</fullName>
    </alternativeName>
    <alternativeName>
        <fullName evidence="3">Phosphopantothenoylcysteine synthetase/decarboxylase</fullName>
        <shortName evidence="3">PPCS-PPCDC</shortName>
    </alternativeName>
    <domain>
        <recommendedName>
            <fullName evidence="3">Phosphopantothenoylcysteine decarboxylase</fullName>
            <shortName evidence="3">PPC decarboxylase</shortName>
            <shortName evidence="3">PPC-DC</shortName>
            <ecNumber evidence="3">4.1.1.36</ecNumber>
        </recommendedName>
        <alternativeName>
            <fullName evidence="3">CoaC</fullName>
        </alternativeName>
    </domain>
    <domain>
        <recommendedName>
            <fullName evidence="3">Phosphopantothenate--cysteine ligase</fullName>
            <ecNumber evidence="3">6.3.2.5</ecNumber>
        </recommendedName>
        <alternativeName>
            <fullName evidence="3">CoaB</fullName>
        </alternativeName>
        <alternativeName>
            <fullName evidence="3">Phosphopantothenoylcysteine synthetase</fullName>
            <shortName evidence="3">PPC synthetase</shortName>
            <shortName evidence="3">PPC-S</shortName>
        </alternativeName>
    </domain>
</protein>
<comment type="pathway">
    <text evidence="3 4">Cofactor biosynthesis; coenzyme A biosynthesis; CoA from (R)-pantothenate: step 3/5.</text>
</comment>
<keyword evidence="2 3" id="KW-0456">Lyase</keyword>
<feature type="binding site" evidence="3">
    <location>
        <position position="347"/>
    </location>
    <ligand>
        <name>CTP</name>
        <dbReference type="ChEBI" id="CHEBI:37563"/>
    </ligand>
</feature>
<keyword evidence="8" id="KW-1185">Reference proteome</keyword>
<dbReference type="AlphaFoldDB" id="A0AAE9Y2T2"/>
<evidence type="ECO:0000256" key="3">
    <source>
        <dbReference type="HAMAP-Rule" id="MF_02225"/>
    </source>
</evidence>
<dbReference type="Proteomes" id="UP001216390">
    <property type="component" value="Chromosome"/>
</dbReference>
<dbReference type="Pfam" id="PF02441">
    <property type="entry name" value="Flavoprotein"/>
    <property type="match status" value="1"/>
</dbReference>
<sequence>MTAPPTPHPALAGRTVVLGVTGGIAAYKAVEVCRRLVDAGAHVAPVLTDGAQRFVGATTFSALASEPALTSLFDGSDPIPHTRLGQAADVVVVAPATARLLADLATGRSADVLTATLLATRAPVVVAPAMHTEMWEQPAVQENLATLARRGVTVVPPEAGRLAGGDVGAGRLADPATVVAAVAGAVVPRDLDGARVLVTAGGTRERIDAVRVISNRSSGKQGYAVAAEAAARGAAVTLVTTVDRPTPPGVAEVVRVESAADMEAAVVPRAPEVDVVVMAAAVADFRPADPAPGKIKKDAGPPAITLEPTHDFLVDLGRDKPAGQVLVGFAAETDDVLANARGKLTRKGLDLIVANDVGAPGVGFEHDTNQVVLVGADGIDKDVPLSDKRAVARAVIDAVVALRPRAAAQGAPAQSP</sequence>
<feature type="domain" description="Flavoprotein" evidence="5">
    <location>
        <begin position="15"/>
        <end position="182"/>
    </location>
</feature>
<dbReference type="InterPro" id="IPR005252">
    <property type="entry name" value="CoaBC"/>
</dbReference>
<dbReference type="PANTHER" id="PTHR14359:SF6">
    <property type="entry name" value="PHOSPHOPANTOTHENOYLCYSTEINE DECARBOXYLASE"/>
    <property type="match status" value="1"/>
</dbReference>
<comment type="catalytic activity">
    <reaction evidence="3 4">
        <text>(R)-4'-phosphopantothenate + L-cysteine + CTP = N-[(R)-4-phosphopantothenoyl]-L-cysteine + CMP + diphosphate + H(+)</text>
        <dbReference type="Rhea" id="RHEA:19397"/>
        <dbReference type="ChEBI" id="CHEBI:10986"/>
        <dbReference type="ChEBI" id="CHEBI:15378"/>
        <dbReference type="ChEBI" id="CHEBI:33019"/>
        <dbReference type="ChEBI" id="CHEBI:35235"/>
        <dbReference type="ChEBI" id="CHEBI:37563"/>
        <dbReference type="ChEBI" id="CHEBI:59458"/>
        <dbReference type="ChEBI" id="CHEBI:60377"/>
        <dbReference type="EC" id="6.3.2.5"/>
    </reaction>
</comment>
<evidence type="ECO:0000313" key="8">
    <source>
        <dbReference type="Proteomes" id="UP001216390"/>
    </source>
</evidence>
<organism evidence="7 8">
    <name type="scientific">Iamia majanohamensis</name>
    <dbReference type="NCBI Taxonomy" id="467976"/>
    <lineage>
        <taxon>Bacteria</taxon>
        <taxon>Bacillati</taxon>
        <taxon>Actinomycetota</taxon>
        <taxon>Acidimicrobiia</taxon>
        <taxon>Acidimicrobiales</taxon>
        <taxon>Iamiaceae</taxon>
        <taxon>Iamia</taxon>
    </lineage>
</organism>
<keyword evidence="3" id="KW-0511">Multifunctional enzyme</keyword>
<dbReference type="EMBL" id="CP116942">
    <property type="protein sequence ID" value="WCO65150.1"/>
    <property type="molecule type" value="Genomic_DNA"/>
</dbReference>
<name>A0AAE9Y2T2_9ACTN</name>
<dbReference type="GO" id="GO:0004632">
    <property type="term" value="F:phosphopantothenate--cysteine ligase activity"/>
    <property type="evidence" value="ECO:0007669"/>
    <property type="project" value="UniProtKB-UniRule"/>
</dbReference>
<comment type="similarity">
    <text evidence="3 4">In the N-terminal section; belongs to the HFCD (homo-oligomeric flavin containing Cys decarboxylase) superfamily.</text>
</comment>
<keyword evidence="3" id="KW-0479">Metal-binding</keyword>
<keyword evidence="3 4" id="KW-0285">Flavoprotein</keyword>
<dbReference type="PANTHER" id="PTHR14359">
    <property type="entry name" value="HOMO-OLIGOMERIC FLAVIN CONTAINING CYS DECARBOXYLASE FAMILY"/>
    <property type="match status" value="1"/>
</dbReference>
<feature type="binding site" evidence="3">
    <location>
        <position position="343"/>
    </location>
    <ligand>
        <name>CTP</name>
        <dbReference type="ChEBI" id="CHEBI:37563"/>
    </ligand>
</feature>
<feature type="binding site" evidence="3">
    <location>
        <position position="329"/>
    </location>
    <ligand>
        <name>CTP</name>
        <dbReference type="ChEBI" id="CHEBI:37563"/>
    </ligand>
</feature>
<evidence type="ECO:0000259" key="6">
    <source>
        <dbReference type="Pfam" id="PF04127"/>
    </source>
</evidence>
<dbReference type="HAMAP" id="MF_02225">
    <property type="entry name" value="CoaBC"/>
    <property type="match status" value="1"/>
</dbReference>
<accession>A0AAE9Y2T2</accession>